<protein>
    <submittedName>
        <fullName evidence="3">GH3 auxin-responsive promoter-binding protein</fullName>
    </submittedName>
</protein>
<dbReference type="eggNOG" id="COG1541">
    <property type="taxonomic scope" value="Bacteria"/>
</dbReference>
<dbReference type="STRING" id="746697.Aeqsu_1213"/>
<keyword evidence="4" id="KW-1185">Reference proteome</keyword>
<dbReference type="EMBL" id="CP003280">
    <property type="protein sequence ID" value="AFL80709.1"/>
    <property type="molecule type" value="Genomic_DNA"/>
</dbReference>
<dbReference type="HOGENOM" id="CLU_016249_4_0_10"/>
<dbReference type="GO" id="GO:0005737">
    <property type="term" value="C:cytoplasm"/>
    <property type="evidence" value="ECO:0007669"/>
    <property type="project" value="TreeGrafter"/>
</dbReference>
<accession>I3YUP1</accession>
<evidence type="ECO:0000259" key="2">
    <source>
        <dbReference type="Pfam" id="PF23572"/>
    </source>
</evidence>
<dbReference type="KEGG" id="asl:Aeqsu_1213"/>
<dbReference type="Pfam" id="PF23572">
    <property type="entry name" value="GH3_C"/>
    <property type="match status" value="1"/>
</dbReference>
<proteinExistence type="predicted"/>
<dbReference type="InterPro" id="IPR004993">
    <property type="entry name" value="GH3"/>
</dbReference>
<dbReference type="AlphaFoldDB" id="I3YUP1"/>
<dbReference type="PATRIC" id="fig|746697.3.peg.1229"/>
<dbReference type="PANTHER" id="PTHR31901">
    <property type="entry name" value="GH3 DOMAIN-CONTAINING PROTEIN"/>
    <property type="match status" value="1"/>
</dbReference>
<dbReference type="GO" id="GO:0016881">
    <property type="term" value="F:acid-amino acid ligase activity"/>
    <property type="evidence" value="ECO:0007669"/>
    <property type="project" value="TreeGrafter"/>
</dbReference>
<dbReference type="OrthoDB" id="5678283at2"/>
<evidence type="ECO:0000313" key="3">
    <source>
        <dbReference type="EMBL" id="AFL80709.1"/>
    </source>
</evidence>
<dbReference type="InterPro" id="IPR055377">
    <property type="entry name" value="GH3_M"/>
</dbReference>
<dbReference type="RefSeq" id="WP_014781967.1">
    <property type="nucleotide sequence ID" value="NC_018013.1"/>
</dbReference>
<dbReference type="Pfam" id="PF03321">
    <property type="entry name" value="GH3"/>
    <property type="match status" value="1"/>
</dbReference>
<evidence type="ECO:0000313" key="4">
    <source>
        <dbReference type="Proteomes" id="UP000006049"/>
    </source>
</evidence>
<reference evidence="3 4" key="1">
    <citation type="submission" date="2012-06" db="EMBL/GenBank/DDBJ databases">
        <title>The complete genome of Aequorivita sublithincola DSM 14238.</title>
        <authorList>
            <consortium name="US DOE Joint Genome Institute (JGI-PGF)"/>
            <person name="Lucas S."/>
            <person name="Copeland A."/>
            <person name="Lapidus A."/>
            <person name="Goodwin L."/>
            <person name="Pitluck S."/>
            <person name="Peters L."/>
            <person name="Munk A.C.C."/>
            <person name="Kyrpides N."/>
            <person name="Mavromatis K."/>
            <person name="Pagani I."/>
            <person name="Ivanova N."/>
            <person name="Ovchinnikova G."/>
            <person name="Zeytun A."/>
            <person name="Detter J.C."/>
            <person name="Han C."/>
            <person name="Land M."/>
            <person name="Hauser L."/>
            <person name="Markowitz V."/>
            <person name="Cheng J.-F."/>
            <person name="Hugenholtz P."/>
            <person name="Woyke T."/>
            <person name="Wu D."/>
            <person name="Tindall B."/>
            <person name="Faehnrich R."/>
            <person name="Brambilla E."/>
            <person name="Klenk H.-P."/>
            <person name="Eisen J.A."/>
        </authorList>
    </citation>
    <scope>NUCLEOTIDE SEQUENCE [LARGE SCALE GENOMIC DNA]</scope>
    <source>
        <strain evidence="4">DSM 14238 / LMG 21431 / ACAM 643 / 9-3</strain>
    </source>
</reference>
<sequence>MSLKSVSAKIFAKIVVLRIQKWANNPIETQQKVFKQLISEAKNTVFGKDHDFENISSFENFAKQVPVRDYEELKPYVDRMVSGEKDILWPGKPLYFAKTSGTTSGAKFIPLTKESMPYHIEAARNAILCYINETGNAAFVDGKMIFLQGSPEMQEKNGIKTGRLSGIVAHYVPAYLQKNRLPSLETNCIEDWETKVDAIVEETKNQDMTVISGIPSWVQMYFEKLQKSTGHKVGDLFKNFNLFIYGGVNFEPYRAKFENLIGRKVDSIELFPASEGFFAFQDSQKEKGMLLLLNSGIFYEFIEATTFFDENPKRLTIGEVKTEVNYVMLISTNAGLWAYNLGDTVQFISTKPYRVIVSGRIKHFISAFGEHVIGKEVEEAMHKAISAFNFSITEFTVAPQITTSEGELPYHEWLVEFDNTPENLQKVAEYLDSEMQRQNSYYLDLIVGKVLQPLKIISLKKNSFQEFMKSQGKLGGQNKVPRLSNDRKIADALVKI</sequence>
<dbReference type="Pfam" id="PF23571">
    <property type="entry name" value="GH3_M"/>
    <property type="match status" value="1"/>
</dbReference>
<gene>
    <name evidence="3" type="ordered locus">Aeqsu_1213</name>
</gene>
<name>I3YUP1_AEQSU</name>
<dbReference type="PANTHER" id="PTHR31901:SF9">
    <property type="entry name" value="GH3 DOMAIN-CONTAINING PROTEIN"/>
    <property type="match status" value="1"/>
</dbReference>
<dbReference type="Proteomes" id="UP000006049">
    <property type="component" value="Chromosome"/>
</dbReference>
<feature type="domain" description="GH3 C-terminal" evidence="2">
    <location>
        <begin position="375"/>
        <end position="488"/>
    </location>
</feature>
<feature type="domain" description="GH3 middle" evidence="1">
    <location>
        <begin position="291"/>
        <end position="350"/>
    </location>
</feature>
<dbReference type="InterPro" id="IPR042099">
    <property type="entry name" value="ANL_N_sf"/>
</dbReference>
<evidence type="ECO:0000259" key="1">
    <source>
        <dbReference type="Pfam" id="PF23571"/>
    </source>
</evidence>
<dbReference type="Gene3D" id="3.40.50.12780">
    <property type="entry name" value="N-terminal domain of ligase-like"/>
    <property type="match status" value="1"/>
</dbReference>
<dbReference type="InterPro" id="IPR055378">
    <property type="entry name" value="GH3_C"/>
</dbReference>
<organism evidence="3 4">
    <name type="scientific">Aequorivita sublithincola (strain DSM 14238 / LMG 21431 / ACAM 643 / 9-3)</name>
    <dbReference type="NCBI Taxonomy" id="746697"/>
    <lineage>
        <taxon>Bacteria</taxon>
        <taxon>Pseudomonadati</taxon>
        <taxon>Bacteroidota</taxon>
        <taxon>Flavobacteriia</taxon>
        <taxon>Flavobacteriales</taxon>
        <taxon>Flavobacteriaceae</taxon>
        <taxon>Aequorivita</taxon>
    </lineage>
</organism>